<dbReference type="Gene3D" id="3.40.1350.10">
    <property type="match status" value="1"/>
</dbReference>
<keyword evidence="2" id="KW-1185">Reference proteome</keyword>
<proteinExistence type="predicted"/>
<organism evidence="1 2">
    <name type="scientific">Roseateles puraquae</name>
    <dbReference type="NCBI Taxonomy" id="431059"/>
    <lineage>
        <taxon>Bacteria</taxon>
        <taxon>Pseudomonadati</taxon>
        <taxon>Pseudomonadota</taxon>
        <taxon>Betaproteobacteria</taxon>
        <taxon>Burkholderiales</taxon>
        <taxon>Sphaerotilaceae</taxon>
        <taxon>Roseateles</taxon>
    </lineage>
</organism>
<dbReference type="GO" id="GO:0003676">
    <property type="term" value="F:nucleic acid binding"/>
    <property type="evidence" value="ECO:0007669"/>
    <property type="project" value="InterPro"/>
</dbReference>
<gene>
    <name evidence="1" type="ORF">CDO81_15290</name>
</gene>
<dbReference type="Proteomes" id="UP000197446">
    <property type="component" value="Unassembled WGS sequence"/>
</dbReference>
<dbReference type="AlphaFoldDB" id="A0A254N4F0"/>
<evidence type="ECO:0000313" key="2">
    <source>
        <dbReference type="Proteomes" id="UP000197446"/>
    </source>
</evidence>
<accession>A0A254N4F0</accession>
<reference evidence="1 2" key="1">
    <citation type="journal article" date="2007" name="Int. J. Syst. Evol. Microbiol.">
        <title>Description of Pelomonas aquatica sp. nov. and Pelomonas puraquae sp. nov., isolated from industrial and haemodialysis water.</title>
        <authorList>
            <person name="Gomila M."/>
            <person name="Bowien B."/>
            <person name="Falsen E."/>
            <person name="Moore E.R."/>
            <person name="Lalucat J."/>
        </authorList>
    </citation>
    <scope>NUCLEOTIDE SEQUENCE [LARGE SCALE GENOMIC DNA]</scope>
    <source>
        <strain evidence="1 2">CCUG 52769</strain>
    </source>
</reference>
<dbReference type="InterPro" id="IPR011856">
    <property type="entry name" value="tRNA_endonuc-like_dom_sf"/>
</dbReference>
<evidence type="ECO:0000313" key="1">
    <source>
        <dbReference type="EMBL" id="OWR02949.1"/>
    </source>
</evidence>
<name>A0A254N4F0_9BURK</name>
<comment type="caution">
    <text evidence="1">The sequence shown here is derived from an EMBL/GenBank/DDBJ whole genome shotgun (WGS) entry which is preliminary data.</text>
</comment>
<dbReference type="OrthoDB" id="3654724at2"/>
<protein>
    <submittedName>
        <fullName evidence="1">Nuclease</fullName>
    </submittedName>
</protein>
<dbReference type="EMBL" id="NISI01000006">
    <property type="protein sequence ID" value="OWR02949.1"/>
    <property type="molecule type" value="Genomic_DNA"/>
</dbReference>
<sequence length="362" mass="40293">MPVHHAIWQVGQPAVQLKPSRLSSEALLEQMIVQDPAILSPAWMLIGQQETTAHGGRIDLLAIAPDGSLVLVELKRDRTPREIVAQALDYASWVAELGADRITQIYARFKPGHSLEQDFQQRFGTVLDEDSLNHAHQIVIVAAELDPSTERIVQYLNDRDVAINVLFFQVFEHGGQQLLSRAWLIDPSETQANVAVTAASKGDKEPWNGEFYVSFGDERSRSWDDAVRYGFISGGGGSWYSKTLRQLSPGDRVWVNIPGRGYVGVGVVQEAVQPASDFRVHTETGEQPAMDVLKHGDQYKATADDPELSEYFVRVKWLHTVPAAKAFNELGLFGNQNTVCQPTTPKWRHTVERLKSVFGQVG</sequence>
<dbReference type="RefSeq" id="WP_088484103.1">
    <property type="nucleotide sequence ID" value="NZ_NISI01000006.1"/>
</dbReference>